<sequence>MEWWKVHTPVYPMLWSLAHHVFAMPISTVASESAFSTGGCVIDDYRASLAPKTAQTLLCGQDWIRQAPIGLLEEAGEAELISNIYKGGDKWLTTINEHVGRQHWLFDAEAGTPEERADVERMRERFKRNRFQFRQSSDLLMRMQVQQ</sequence>
<dbReference type="EMBL" id="JAYDYQ010002687">
    <property type="protein sequence ID" value="KAK4478967.1"/>
    <property type="molecule type" value="Genomic_DNA"/>
</dbReference>
<evidence type="ECO:0000313" key="3">
    <source>
        <dbReference type="EMBL" id="KAK4478967.1"/>
    </source>
</evidence>
<dbReference type="InterPro" id="IPR012337">
    <property type="entry name" value="RNaseH-like_sf"/>
</dbReference>
<dbReference type="InterPro" id="IPR008906">
    <property type="entry name" value="HATC_C_dom"/>
</dbReference>
<dbReference type="PANTHER" id="PTHR23272:SF184">
    <property type="entry name" value="OS03G0311250 PROTEIN"/>
    <property type="match status" value="1"/>
</dbReference>
<feature type="chain" id="PRO_5046931072" description="HAT C-terminal dimerisation domain-containing protein" evidence="1">
    <location>
        <begin position="24"/>
        <end position="147"/>
    </location>
</feature>
<accession>A0ABR0CQ41</accession>
<dbReference type="Proteomes" id="UP001291926">
    <property type="component" value="Unassembled WGS sequence"/>
</dbReference>
<protein>
    <recommendedName>
        <fullName evidence="2">HAT C-terminal dimerisation domain-containing protein</fullName>
    </recommendedName>
</protein>
<dbReference type="PANTHER" id="PTHR23272">
    <property type="entry name" value="BED FINGER-RELATED"/>
    <property type="match status" value="1"/>
</dbReference>
<feature type="domain" description="HAT C-terminal dimerisation" evidence="2">
    <location>
        <begin position="1"/>
        <end position="64"/>
    </location>
</feature>
<keyword evidence="1" id="KW-0732">Signal</keyword>
<comment type="caution">
    <text evidence="3">The sequence shown here is derived from an EMBL/GenBank/DDBJ whole genome shotgun (WGS) entry which is preliminary data.</text>
</comment>
<dbReference type="SUPFAM" id="SSF53098">
    <property type="entry name" value="Ribonuclease H-like"/>
    <property type="match status" value="1"/>
</dbReference>
<gene>
    <name evidence="3" type="ORF">RD792_014474</name>
</gene>
<evidence type="ECO:0000256" key="1">
    <source>
        <dbReference type="SAM" id="SignalP"/>
    </source>
</evidence>
<feature type="signal peptide" evidence="1">
    <location>
        <begin position="1"/>
        <end position="23"/>
    </location>
</feature>
<dbReference type="Pfam" id="PF05699">
    <property type="entry name" value="Dimer_Tnp_hAT"/>
    <property type="match status" value="1"/>
</dbReference>
<keyword evidence="4" id="KW-1185">Reference proteome</keyword>
<evidence type="ECO:0000259" key="2">
    <source>
        <dbReference type="Pfam" id="PF05699"/>
    </source>
</evidence>
<proteinExistence type="predicted"/>
<reference evidence="3 4" key="1">
    <citation type="journal article" date="2023" name="bioRxiv">
        <title>Genome report: Whole genome sequence and annotation of Penstemon davidsonii.</title>
        <authorList>
            <person name="Ostevik K.L."/>
            <person name="Alabady M."/>
            <person name="Zhang M."/>
            <person name="Rausher M.D."/>
        </authorList>
    </citation>
    <scope>NUCLEOTIDE SEQUENCE [LARGE SCALE GENOMIC DNA]</scope>
    <source>
        <strain evidence="3">DNT005</strain>
        <tissue evidence="3">Whole leaf</tissue>
    </source>
</reference>
<evidence type="ECO:0000313" key="4">
    <source>
        <dbReference type="Proteomes" id="UP001291926"/>
    </source>
</evidence>
<organism evidence="3 4">
    <name type="scientific">Penstemon davidsonii</name>
    <dbReference type="NCBI Taxonomy" id="160366"/>
    <lineage>
        <taxon>Eukaryota</taxon>
        <taxon>Viridiplantae</taxon>
        <taxon>Streptophyta</taxon>
        <taxon>Embryophyta</taxon>
        <taxon>Tracheophyta</taxon>
        <taxon>Spermatophyta</taxon>
        <taxon>Magnoliopsida</taxon>
        <taxon>eudicotyledons</taxon>
        <taxon>Gunneridae</taxon>
        <taxon>Pentapetalae</taxon>
        <taxon>asterids</taxon>
        <taxon>lamiids</taxon>
        <taxon>Lamiales</taxon>
        <taxon>Plantaginaceae</taxon>
        <taxon>Cheloneae</taxon>
        <taxon>Penstemon</taxon>
    </lineage>
</organism>
<name>A0ABR0CQ41_9LAMI</name>